<dbReference type="SMART" id="SM00240">
    <property type="entry name" value="FHA"/>
    <property type="match status" value="1"/>
</dbReference>
<feature type="coiled-coil region" evidence="1">
    <location>
        <begin position="757"/>
        <end position="784"/>
    </location>
</feature>
<dbReference type="InterPro" id="IPR051176">
    <property type="entry name" value="Cent_Immune-Sig_Mod"/>
</dbReference>
<organism evidence="5 6">
    <name type="scientific">Brenthis ino</name>
    <name type="common">lesser marbled fritillary</name>
    <dbReference type="NCBI Taxonomy" id="405034"/>
    <lineage>
        <taxon>Eukaryota</taxon>
        <taxon>Metazoa</taxon>
        <taxon>Ecdysozoa</taxon>
        <taxon>Arthropoda</taxon>
        <taxon>Hexapoda</taxon>
        <taxon>Insecta</taxon>
        <taxon>Pterygota</taxon>
        <taxon>Neoptera</taxon>
        <taxon>Endopterygota</taxon>
        <taxon>Lepidoptera</taxon>
        <taxon>Glossata</taxon>
        <taxon>Ditrysia</taxon>
        <taxon>Papilionoidea</taxon>
        <taxon>Nymphalidae</taxon>
        <taxon>Heliconiinae</taxon>
        <taxon>Argynnini</taxon>
        <taxon>Brenthis</taxon>
    </lineage>
</organism>
<dbReference type="Pfam" id="PF00498">
    <property type="entry name" value="FHA"/>
    <property type="match status" value="1"/>
</dbReference>
<evidence type="ECO:0000256" key="3">
    <source>
        <dbReference type="SAM" id="Phobius"/>
    </source>
</evidence>
<feature type="compositionally biased region" description="Basic and acidic residues" evidence="2">
    <location>
        <begin position="457"/>
        <end position="466"/>
    </location>
</feature>
<dbReference type="PROSITE" id="PS50006">
    <property type="entry name" value="FHA_DOMAIN"/>
    <property type="match status" value="1"/>
</dbReference>
<reference evidence="5" key="1">
    <citation type="submission" date="2021-12" db="EMBL/GenBank/DDBJ databases">
        <authorList>
            <person name="Martin H S."/>
        </authorList>
    </citation>
    <scope>NUCLEOTIDE SEQUENCE</scope>
</reference>
<feature type="coiled-coil region" evidence="1">
    <location>
        <begin position="527"/>
        <end position="571"/>
    </location>
</feature>
<dbReference type="PANTHER" id="PTHR15715:SF37">
    <property type="entry name" value="LD47843P"/>
    <property type="match status" value="1"/>
</dbReference>
<dbReference type="AlphaFoldDB" id="A0A8J9U7U0"/>
<feature type="domain" description="FHA" evidence="4">
    <location>
        <begin position="63"/>
        <end position="118"/>
    </location>
</feature>
<evidence type="ECO:0000259" key="4">
    <source>
        <dbReference type="PROSITE" id="PS50006"/>
    </source>
</evidence>
<sequence>MVIAKSKKVKPLMNNTIKNMDYNWTPGPEPPNNQDVGVPKAIFIPHSNSLPFDERRVTLEQPVKIGRNVYRATPSTTNTIFECRVLSRHHATLYYEKGHFYLVDNQSSNGTFVNNNRSTLTKEPHEVFSGDVVQFGIPVVENAGNSEKNTFPPVVALLKLYHPDGKEAKLSFNPTMTTPLHLKELYQLNNFVQEAIQREASLESRLRTLRECVERTRAEAAASWELFVGEQRLLMRVHTLEAMLAAGKHPDAHHVAQLLSDKRNYQEVAQESLRTAHEQRLALEESLERRSREAAALHHHNYALRLAATNALQELQKLAARCDRKMCAARLAIAAAEEREMTLRKHLPLAYTVQNGEAKMLIVSTDSNKLQEAKRSGSLEDAVRALPDYIKLLLPQNLLNKVGIKAISAEGKSAKEFELILMKNNVYNSEEREKQEAEDGDVGSSGEKSSEADLCTDDEKHLRLNHDNSLLTLKKDNGPNEGVIDGGHEVESLSPLDGELRPDNNANSTYSEPDMKEDSPSKGNIEYANILRVMAGLNEEIRALRERVSAAAAENEQLRGVRDELLAAQEECKQPPDADDAAAYRARIADLQEQLSRSTVAEEANIAEIQRLASNAAEMQAELAFRPTRADIDDLTAVVGKLRADLLARDRLIERLQATVNTTTNTTTSITTKIDRAIATTPSLEDLREDKIDARQISAEIDEMFQLDYDEDEETDSAVTEINKDDTQPTECSVVSEYVRLDDDERLQVTQNGTLHVLVEEEELVRAKERLVEVSAERDRLAAQLAATKHLPLQLSYVATFAVPFLLAWLFYLLLPYIS</sequence>
<evidence type="ECO:0000256" key="2">
    <source>
        <dbReference type="SAM" id="MobiDB-lite"/>
    </source>
</evidence>
<name>A0A8J9U7U0_9NEOP</name>
<feature type="region of interest" description="Disordered" evidence="2">
    <location>
        <begin position="430"/>
        <end position="522"/>
    </location>
</feature>
<feature type="non-terminal residue" evidence="5">
    <location>
        <position position="819"/>
    </location>
</feature>
<dbReference type="Proteomes" id="UP000838878">
    <property type="component" value="Chromosome 10"/>
</dbReference>
<evidence type="ECO:0000313" key="5">
    <source>
        <dbReference type="EMBL" id="CAH0715431.1"/>
    </source>
</evidence>
<proteinExistence type="predicted"/>
<dbReference type="Gene3D" id="2.60.200.20">
    <property type="match status" value="1"/>
</dbReference>
<dbReference type="InterPro" id="IPR008984">
    <property type="entry name" value="SMAD_FHA_dom_sf"/>
</dbReference>
<keyword evidence="3" id="KW-0812">Transmembrane</keyword>
<dbReference type="EMBL" id="OV170230">
    <property type="protein sequence ID" value="CAH0715431.1"/>
    <property type="molecule type" value="Genomic_DNA"/>
</dbReference>
<dbReference type="PANTHER" id="PTHR15715">
    <property type="entry name" value="CENTROSOMAL PROTEIN OF 170 KDA"/>
    <property type="match status" value="1"/>
</dbReference>
<keyword evidence="3" id="KW-1133">Transmembrane helix</keyword>
<evidence type="ECO:0000256" key="1">
    <source>
        <dbReference type="SAM" id="Coils"/>
    </source>
</evidence>
<dbReference type="SUPFAM" id="SSF49879">
    <property type="entry name" value="SMAD/FHA domain"/>
    <property type="match status" value="1"/>
</dbReference>
<keyword evidence="1" id="KW-0175">Coiled coil</keyword>
<accession>A0A8J9U7U0</accession>
<keyword evidence="6" id="KW-1185">Reference proteome</keyword>
<dbReference type="CDD" id="cd21868">
    <property type="entry name" value="CC1_SLMAP-like"/>
    <property type="match status" value="1"/>
</dbReference>
<dbReference type="OrthoDB" id="687730at2759"/>
<keyword evidence="3" id="KW-0472">Membrane</keyword>
<dbReference type="InterPro" id="IPR000253">
    <property type="entry name" value="FHA_dom"/>
</dbReference>
<protein>
    <recommendedName>
        <fullName evidence="4">FHA domain-containing protein</fullName>
    </recommendedName>
</protein>
<gene>
    <name evidence="5" type="ORF">BINO364_LOCUS2358</name>
</gene>
<feature type="transmembrane region" description="Helical" evidence="3">
    <location>
        <begin position="795"/>
        <end position="815"/>
    </location>
</feature>
<evidence type="ECO:0000313" key="6">
    <source>
        <dbReference type="Proteomes" id="UP000838878"/>
    </source>
</evidence>